<dbReference type="GO" id="GO:0003735">
    <property type="term" value="F:structural constituent of ribosome"/>
    <property type="evidence" value="ECO:0007669"/>
    <property type="project" value="InterPro"/>
</dbReference>
<dbReference type="PRINTS" id="PR00058">
    <property type="entry name" value="RIBOSOMALL5"/>
</dbReference>
<evidence type="ECO:0000256" key="9">
    <source>
        <dbReference type="ARBA" id="ARBA00035352"/>
    </source>
</evidence>
<protein>
    <recommendedName>
        <fullName evidence="8">Large ribosomal subunit protein uL18</fullName>
    </recommendedName>
    <alternativeName>
        <fullName evidence="9">60S ribosomal protein L5</fullName>
    </alternativeName>
</protein>
<dbReference type="PANTHER" id="PTHR23410:SF12">
    <property type="entry name" value="LARGE RIBOSOMAL SUBUNIT PROTEIN UL18"/>
    <property type="match status" value="1"/>
</dbReference>
<comment type="function">
    <text evidence="1">Component of the ribosome, a large ribonucleoprotein complex responsible for the synthesis of proteins in the cell. The small ribosomal subunit (SSU) binds messenger RNAs (mRNAs) and translates the encoded message by selecting cognate aminoacyl-transfer RNA (tRNA) molecules. The large subunit (LSU) contains the ribosomal catalytic site termed the peptidyl transferase center (PTC), which catalyzes the formation of peptide bonds, thereby polymerizing the amino acids delivered by tRNAs into a polypeptide chain. The nascent polypeptides leave the ribosome through a tunnel in the LSU and interact with protein factors that function in enzymatic processing, targeting, and the membrane insertion of nascent chains at the exit of the ribosomal tunnel.</text>
</comment>
<evidence type="ECO:0000256" key="6">
    <source>
        <dbReference type="ARBA" id="ARBA00022980"/>
    </source>
</evidence>
<gene>
    <name evidence="12" type="ORF">BV898_04010</name>
</gene>
<evidence type="ECO:0000256" key="1">
    <source>
        <dbReference type="ARBA" id="ARBA00004021"/>
    </source>
</evidence>
<dbReference type="Pfam" id="PF14204">
    <property type="entry name" value="Ribosomal_L18_c"/>
    <property type="match status" value="1"/>
</dbReference>
<comment type="similarity">
    <text evidence="3">Belongs to the universal ribosomal protein uL18 family.</text>
</comment>
<feature type="region of interest" description="Disordered" evidence="10">
    <location>
        <begin position="251"/>
        <end position="297"/>
    </location>
</feature>
<organism evidence="12 13">
    <name type="scientific">Hypsibius exemplaris</name>
    <name type="common">Freshwater tardigrade</name>
    <dbReference type="NCBI Taxonomy" id="2072580"/>
    <lineage>
        <taxon>Eukaryota</taxon>
        <taxon>Metazoa</taxon>
        <taxon>Ecdysozoa</taxon>
        <taxon>Tardigrada</taxon>
        <taxon>Eutardigrada</taxon>
        <taxon>Parachela</taxon>
        <taxon>Hypsibioidea</taxon>
        <taxon>Hypsibiidae</taxon>
        <taxon>Hypsibius</taxon>
    </lineage>
</organism>
<proteinExistence type="inferred from homology"/>
<feature type="domain" description="Large ribosomal subunit protein uL18 C-terminal eukaryotes" evidence="11">
    <location>
        <begin position="236"/>
        <end position="289"/>
    </location>
</feature>
<evidence type="ECO:0000313" key="13">
    <source>
        <dbReference type="Proteomes" id="UP000192578"/>
    </source>
</evidence>
<dbReference type="GO" id="GO:0022625">
    <property type="term" value="C:cytosolic large ribosomal subunit"/>
    <property type="evidence" value="ECO:0007669"/>
    <property type="project" value="TreeGrafter"/>
</dbReference>
<dbReference type="SUPFAM" id="SSF53137">
    <property type="entry name" value="Translational machinery components"/>
    <property type="match status" value="1"/>
</dbReference>
<comment type="subcellular location">
    <subcellularLocation>
        <location evidence="2">Cytoplasm</location>
    </subcellularLocation>
</comment>
<dbReference type="InterPro" id="IPR005485">
    <property type="entry name" value="Rbsml_uL18_euk_arch"/>
</dbReference>
<sequence>MAFVKVVKSKAYFKRFQVKFRRRREGKTDYQARKALITQDKNKYNTPKYRIVARFTNKDISVQIIWATIEGDKVIAAAYAHELVRFGIKNGLTNYAAAYATGLLVARRLLKKLKLDKVYEGTTEINGEETHTEDVAGKPGAFKCYLDVGLSRTTTGAKLFAVMKGAVDGGLNIPHSNRRFPGYNAEDKKFDAEVHRKHIFGGHVANYMKELKEADEDLFKKQFSRFIKDGITADGLEALYKAAHAKIRANPAAVKKEHKKPATKRRWNRAKLSKLEKKNRVAQKKAHFKKQSGQGDE</sequence>
<keyword evidence="4" id="KW-0963">Cytoplasm</keyword>
<feature type="compositionally biased region" description="Basic residues" evidence="10">
    <location>
        <begin position="256"/>
        <end position="272"/>
    </location>
</feature>
<evidence type="ECO:0000313" key="12">
    <source>
        <dbReference type="EMBL" id="OQV22164.1"/>
    </source>
</evidence>
<dbReference type="PANTHER" id="PTHR23410">
    <property type="entry name" value="RIBOSOMAL PROTEIN L5-RELATED"/>
    <property type="match status" value="1"/>
</dbReference>
<evidence type="ECO:0000256" key="7">
    <source>
        <dbReference type="ARBA" id="ARBA00023274"/>
    </source>
</evidence>
<dbReference type="InterPro" id="IPR057268">
    <property type="entry name" value="Ribosomal_L18"/>
</dbReference>
<evidence type="ECO:0000256" key="4">
    <source>
        <dbReference type="ARBA" id="ARBA00022490"/>
    </source>
</evidence>
<evidence type="ECO:0000259" key="11">
    <source>
        <dbReference type="Pfam" id="PF14204"/>
    </source>
</evidence>
<dbReference type="Pfam" id="PF17144">
    <property type="entry name" value="Ribosomal_L5e"/>
    <property type="match status" value="1"/>
</dbReference>
<dbReference type="Gene3D" id="3.30.420.100">
    <property type="match status" value="1"/>
</dbReference>
<dbReference type="GO" id="GO:0006412">
    <property type="term" value="P:translation"/>
    <property type="evidence" value="ECO:0007669"/>
    <property type="project" value="InterPro"/>
</dbReference>
<dbReference type="InterPro" id="IPR025607">
    <property type="entry name" value="Ribosomal_uL18_C_euk"/>
</dbReference>
<keyword evidence="6 12" id="KW-0689">Ribosomal protein</keyword>
<dbReference type="Proteomes" id="UP000192578">
    <property type="component" value="Unassembled WGS sequence"/>
</dbReference>
<dbReference type="CDD" id="cd00432">
    <property type="entry name" value="Ribosomal_L18_L5e"/>
    <property type="match status" value="1"/>
</dbReference>
<evidence type="ECO:0000256" key="8">
    <source>
        <dbReference type="ARBA" id="ARBA00035197"/>
    </source>
</evidence>
<dbReference type="AlphaFoldDB" id="A0A1W0X4B5"/>
<keyword evidence="7" id="KW-0687">Ribonucleoprotein</keyword>
<dbReference type="GO" id="GO:0000027">
    <property type="term" value="P:ribosomal large subunit assembly"/>
    <property type="evidence" value="ECO:0007669"/>
    <property type="project" value="TreeGrafter"/>
</dbReference>
<comment type="caution">
    <text evidence="12">The sequence shown here is derived from an EMBL/GenBank/DDBJ whole genome shotgun (WGS) entry which is preliminary data.</text>
</comment>
<dbReference type="GO" id="GO:0008097">
    <property type="term" value="F:5S rRNA binding"/>
    <property type="evidence" value="ECO:0007669"/>
    <property type="project" value="InterPro"/>
</dbReference>
<name>A0A1W0X4B5_HYPEX</name>
<evidence type="ECO:0000256" key="5">
    <source>
        <dbReference type="ARBA" id="ARBA00022730"/>
    </source>
</evidence>
<evidence type="ECO:0000256" key="3">
    <source>
        <dbReference type="ARBA" id="ARBA00007116"/>
    </source>
</evidence>
<keyword evidence="5" id="KW-0699">rRNA-binding</keyword>
<keyword evidence="13" id="KW-1185">Reference proteome</keyword>
<dbReference type="OrthoDB" id="1618453at2759"/>
<dbReference type="HAMAP" id="MF_01337_A">
    <property type="entry name" value="Ribosomal_uL18_A"/>
    <property type="match status" value="1"/>
</dbReference>
<dbReference type="EMBL" id="MTYJ01000019">
    <property type="protein sequence ID" value="OQV22164.1"/>
    <property type="molecule type" value="Genomic_DNA"/>
</dbReference>
<keyword evidence="5" id="KW-0694">RNA-binding</keyword>
<dbReference type="FunFam" id="3.30.420.100:FF:000002">
    <property type="entry name" value="60S ribosomal protein L5"/>
    <property type="match status" value="1"/>
</dbReference>
<evidence type="ECO:0000256" key="2">
    <source>
        <dbReference type="ARBA" id="ARBA00004496"/>
    </source>
</evidence>
<evidence type="ECO:0000256" key="10">
    <source>
        <dbReference type="SAM" id="MobiDB-lite"/>
    </source>
</evidence>
<reference evidence="13" key="1">
    <citation type="submission" date="2017-01" db="EMBL/GenBank/DDBJ databases">
        <title>Comparative genomics of anhydrobiosis in the tardigrade Hypsibius dujardini.</title>
        <authorList>
            <person name="Yoshida Y."/>
            <person name="Koutsovoulos G."/>
            <person name="Laetsch D."/>
            <person name="Stevens L."/>
            <person name="Kumar S."/>
            <person name="Horikawa D."/>
            <person name="Ishino K."/>
            <person name="Komine S."/>
            <person name="Tomita M."/>
            <person name="Blaxter M."/>
            <person name="Arakawa K."/>
        </authorList>
    </citation>
    <scope>NUCLEOTIDE SEQUENCE [LARGE SCALE GENOMIC DNA]</scope>
    <source>
        <strain evidence="13">Z151</strain>
    </source>
</reference>
<accession>A0A1W0X4B5</accession>
<feature type="compositionally biased region" description="Basic residues" evidence="10">
    <location>
        <begin position="280"/>
        <end position="290"/>
    </location>
</feature>